<dbReference type="Gene3D" id="3.40.50.150">
    <property type="entry name" value="Vaccinia Virus protein VP39"/>
    <property type="match status" value="1"/>
</dbReference>
<keyword evidence="2" id="KW-0949">S-adenosyl-L-methionine</keyword>
<dbReference type="InterPro" id="IPR029063">
    <property type="entry name" value="SAM-dependent_MTases_sf"/>
</dbReference>
<evidence type="ECO:0000313" key="5">
    <source>
        <dbReference type="Proteomes" id="UP000468901"/>
    </source>
</evidence>
<evidence type="ECO:0000256" key="2">
    <source>
        <dbReference type="ARBA" id="ARBA00022691"/>
    </source>
</evidence>
<protein>
    <submittedName>
        <fullName evidence="4">Methyltransferase</fullName>
    </submittedName>
</protein>
<dbReference type="InterPro" id="IPR007848">
    <property type="entry name" value="Small_mtfrase_dom"/>
</dbReference>
<dbReference type="Pfam" id="PF05175">
    <property type="entry name" value="MTS"/>
    <property type="match status" value="1"/>
</dbReference>
<dbReference type="GO" id="GO:0008168">
    <property type="term" value="F:methyltransferase activity"/>
    <property type="evidence" value="ECO:0007669"/>
    <property type="project" value="UniProtKB-KW"/>
</dbReference>
<keyword evidence="5" id="KW-1185">Reference proteome</keyword>
<dbReference type="AlphaFoldDB" id="A0A6N6VHN9"/>
<dbReference type="EMBL" id="WESC01000008">
    <property type="protein sequence ID" value="KAB7739906.1"/>
    <property type="molecule type" value="Genomic_DNA"/>
</dbReference>
<comment type="caution">
    <text evidence="4">The sequence shown here is derived from an EMBL/GenBank/DDBJ whole genome shotgun (WGS) entry which is preliminary data.</text>
</comment>
<dbReference type="GO" id="GO:0032259">
    <property type="term" value="P:methylation"/>
    <property type="evidence" value="ECO:0007669"/>
    <property type="project" value="UniProtKB-KW"/>
</dbReference>
<dbReference type="Proteomes" id="UP000468901">
    <property type="component" value="Unassembled WGS sequence"/>
</dbReference>
<dbReference type="RefSeq" id="WP_152216286.1">
    <property type="nucleotide sequence ID" value="NZ_WESC01000008.1"/>
</dbReference>
<gene>
    <name evidence="4" type="ORF">F2P47_10380</name>
</gene>
<dbReference type="CDD" id="cd02440">
    <property type="entry name" value="AdoMet_MTases"/>
    <property type="match status" value="1"/>
</dbReference>
<keyword evidence="4" id="KW-0808">Transferase</keyword>
<keyword evidence="1 4" id="KW-0489">Methyltransferase</keyword>
<dbReference type="SUPFAM" id="SSF53335">
    <property type="entry name" value="S-adenosyl-L-methionine-dependent methyltransferases"/>
    <property type="match status" value="1"/>
</dbReference>
<evidence type="ECO:0000259" key="3">
    <source>
        <dbReference type="Pfam" id="PF05175"/>
    </source>
</evidence>
<name>A0A6N6VHN9_9HYPH</name>
<reference evidence="4 5" key="1">
    <citation type="submission" date="2019-09" db="EMBL/GenBank/DDBJ databases">
        <title>Parvibaculum sedimenti sp. nov., isolated from sediment.</title>
        <authorList>
            <person name="Wang Y."/>
        </authorList>
    </citation>
    <scope>NUCLEOTIDE SEQUENCE [LARGE SCALE GENOMIC DNA]</scope>
    <source>
        <strain evidence="4 5">HXT-9</strain>
    </source>
</reference>
<dbReference type="InterPro" id="IPR050210">
    <property type="entry name" value="tRNA_Adenine-N(6)_MTase"/>
</dbReference>
<dbReference type="PANTHER" id="PTHR47739">
    <property type="entry name" value="TRNA1(VAL) (ADENINE(37)-N6)-METHYLTRANSFERASE"/>
    <property type="match status" value="1"/>
</dbReference>
<feature type="domain" description="Methyltransferase small" evidence="3">
    <location>
        <begin position="49"/>
        <end position="151"/>
    </location>
</feature>
<proteinExistence type="predicted"/>
<evidence type="ECO:0000256" key="1">
    <source>
        <dbReference type="ARBA" id="ARBA00022603"/>
    </source>
</evidence>
<dbReference type="PANTHER" id="PTHR47739:SF1">
    <property type="entry name" value="TRNA1(VAL) (ADENINE(37)-N6)-METHYLTRANSFERASE"/>
    <property type="match status" value="1"/>
</dbReference>
<organism evidence="4 5">
    <name type="scientific">Parvibaculum sedimenti</name>
    <dbReference type="NCBI Taxonomy" id="2608632"/>
    <lineage>
        <taxon>Bacteria</taxon>
        <taxon>Pseudomonadati</taxon>
        <taxon>Pseudomonadota</taxon>
        <taxon>Alphaproteobacteria</taxon>
        <taxon>Hyphomicrobiales</taxon>
        <taxon>Parvibaculaceae</taxon>
        <taxon>Parvibaculum</taxon>
    </lineage>
</organism>
<evidence type="ECO:0000313" key="4">
    <source>
        <dbReference type="EMBL" id="KAB7739906.1"/>
    </source>
</evidence>
<sequence length="273" mass="28742">MSGFPEETAEKVPAAKASFEGAFTDDGFLGGRLQLLQPAKGYRAGIDAVLLAASVPARHGERALEAGSGVGVASLCLAARVPDLAIAGLELQPGLVRVAQENARRNECQTRVSFHEGDVGASVRDLAALGLAPQSWHHVFMNPPFHDAAASTLPPDAGKAQAHMTLGSDLADWVRFACVMARPKGTVSIVHRADALSQILVALEGHVGGIEVFPLWPAAGKPASRVIVRGIRGSRAPLTLRPGLVLHGRDGRFTERAENILRHGAPLLLDQPV</sequence>
<accession>A0A6N6VHN9</accession>